<evidence type="ECO:0000256" key="3">
    <source>
        <dbReference type="ARBA" id="ARBA00022514"/>
    </source>
</evidence>
<comment type="similarity">
    <text evidence="2">Belongs to the IL-6 superfamily.</text>
</comment>
<evidence type="ECO:0000256" key="2">
    <source>
        <dbReference type="ARBA" id="ARBA00007432"/>
    </source>
</evidence>
<comment type="subcellular location">
    <subcellularLocation>
        <location evidence="1">Secreted</location>
    </subcellularLocation>
</comment>
<reference evidence="5" key="1">
    <citation type="submission" date="2023-07" db="EMBL/GenBank/DDBJ databases">
        <authorList>
            <person name="Stuckert A."/>
        </authorList>
    </citation>
    <scope>NUCLEOTIDE SEQUENCE</scope>
</reference>
<keyword evidence="6" id="KW-1185">Reference proteome</keyword>
<dbReference type="Pfam" id="PF06875">
    <property type="entry name" value="PRF"/>
    <property type="match status" value="1"/>
</dbReference>
<evidence type="ECO:0000256" key="1">
    <source>
        <dbReference type="ARBA" id="ARBA00004613"/>
    </source>
</evidence>
<proteinExistence type="inferred from homology"/>
<dbReference type="InterPro" id="IPR010681">
    <property type="entry name" value="PRF/CT"/>
</dbReference>
<dbReference type="InterPro" id="IPR009079">
    <property type="entry name" value="4_helix_cytokine-like_core"/>
</dbReference>
<dbReference type="EMBL" id="CAUEEQ010047563">
    <property type="protein sequence ID" value="CAJ0959406.1"/>
    <property type="molecule type" value="Genomic_DNA"/>
</dbReference>
<gene>
    <name evidence="5" type="ORF">RIMI_LOCUS16780859</name>
</gene>
<keyword evidence="3" id="KW-0202">Cytokine</keyword>
<dbReference type="Gene3D" id="1.20.1250.10">
    <property type="match status" value="1"/>
</dbReference>
<dbReference type="Proteomes" id="UP001176940">
    <property type="component" value="Unassembled WGS sequence"/>
</dbReference>
<dbReference type="PANTHER" id="PTHR21353">
    <property type="match status" value="1"/>
</dbReference>
<organism evidence="5 6">
    <name type="scientific">Ranitomeya imitator</name>
    <name type="common">mimic poison frog</name>
    <dbReference type="NCBI Taxonomy" id="111125"/>
    <lineage>
        <taxon>Eukaryota</taxon>
        <taxon>Metazoa</taxon>
        <taxon>Chordata</taxon>
        <taxon>Craniata</taxon>
        <taxon>Vertebrata</taxon>
        <taxon>Euteleostomi</taxon>
        <taxon>Amphibia</taxon>
        <taxon>Batrachia</taxon>
        <taxon>Anura</taxon>
        <taxon>Neobatrachia</taxon>
        <taxon>Hyloidea</taxon>
        <taxon>Dendrobatidae</taxon>
        <taxon>Dendrobatinae</taxon>
        <taxon>Ranitomeya</taxon>
    </lineage>
</organism>
<protein>
    <submittedName>
        <fullName evidence="5">Uncharacterized protein</fullName>
    </submittedName>
</protein>
<accession>A0ABN9M5E5</accession>
<keyword evidence="4" id="KW-0964">Secreted</keyword>
<name>A0ABN9M5E5_9NEOB</name>
<sequence length="212" mass="24031">FVAFGVVAWYRGSAALPLSGEEIITRISSLASLYKSNATVVLNTYLQHQGSPFNDDNFSFPSWFENGLPTAAMGFRAWRCLCPSDRLLLARQAFSTMSEFFQLVRDEQLTLNPSAALLHQLLEIAQMSSEALLSNLNDAIFILGYQPPSTLAEPLSWTSTDENTFKRKVRGYVLCREYKDWLMRVPKDMDILRAARNKRDTFGQSRKDCCHS</sequence>
<evidence type="ECO:0000256" key="4">
    <source>
        <dbReference type="ARBA" id="ARBA00022525"/>
    </source>
</evidence>
<evidence type="ECO:0000313" key="5">
    <source>
        <dbReference type="EMBL" id="CAJ0959406.1"/>
    </source>
</evidence>
<comment type="caution">
    <text evidence="5">The sequence shown here is derived from an EMBL/GenBank/DDBJ whole genome shotgun (WGS) entry which is preliminary data.</text>
</comment>
<dbReference type="PANTHER" id="PTHR21353:SF8">
    <property type="entry name" value="CARDIOTROPHIN-2"/>
    <property type="match status" value="1"/>
</dbReference>
<dbReference type="SUPFAM" id="SSF47266">
    <property type="entry name" value="4-helical cytokines"/>
    <property type="match status" value="1"/>
</dbReference>
<evidence type="ECO:0000313" key="6">
    <source>
        <dbReference type="Proteomes" id="UP001176940"/>
    </source>
</evidence>
<feature type="non-terminal residue" evidence="5">
    <location>
        <position position="212"/>
    </location>
</feature>
<feature type="non-terminal residue" evidence="5">
    <location>
        <position position="1"/>
    </location>
</feature>